<keyword evidence="2" id="KW-0677">Repeat</keyword>
<proteinExistence type="predicted"/>
<dbReference type="GO" id="GO:0001228">
    <property type="term" value="F:DNA-binding transcription activator activity, RNA polymerase II-specific"/>
    <property type="evidence" value="ECO:0007669"/>
    <property type="project" value="TreeGrafter"/>
</dbReference>
<organism evidence="9 10">
    <name type="scientific">Anabas testudineus</name>
    <name type="common">Climbing perch</name>
    <name type="synonym">Anthias testudineus</name>
    <dbReference type="NCBI Taxonomy" id="64144"/>
    <lineage>
        <taxon>Eukaryota</taxon>
        <taxon>Metazoa</taxon>
        <taxon>Chordata</taxon>
        <taxon>Craniata</taxon>
        <taxon>Vertebrata</taxon>
        <taxon>Euteleostomi</taxon>
        <taxon>Actinopterygii</taxon>
        <taxon>Neopterygii</taxon>
        <taxon>Teleostei</taxon>
        <taxon>Neoteleostei</taxon>
        <taxon>Acanthomorphata</taxon>
        <taxon>Anabantaria</taxon>
        <taxon>Anabantiformes</taxon>
        <taxon>Anabantoidei</taxon>
        <taxon>Anabantidae</taxon>
        <taxon>Anabas</taxon>
    </lineage>
</organism>
<sequence length="273" mass="31627">MSALDSLKEFIEQRLAAAVEEIFEYFEKTVTKYEQELDRYREVLDIMLLPEIRLRREDVHSLTDRAGMPSGHQEIQSSLQQQFPQPPHIKEEQDGEQLHMLTEFPLISVTVKSEDDEEKIQLPQLHQSQSEENTDADPPENPAADAKDYGGSEPEFKEKHDFSRFSGGKMCEPFTCLFCERCFCSKSELAKHERGHKKKKPYCTSLQQNSRRKSHARDHTGEKPFRCSDCGECFSHHTRLKHHMMCHKAEKAFSGRKFTQKSQIETCEGVCNS</sequence>
<keyword evidence="4" id="KW-0862">Zinc</keyword>
<evidence type="ECO:0000256" key="7">
    <source>
        <dbReference type="SAM" id="MobiDB-lite"/>
    </source>
</evidence>
<dbReference type="FunCoup" id="A0A7N6AM35">
    <property type="interactions" value="11"/>
</dbReference>
<dbReference type="FunFam" id="3.30.160.60:FF:000446">
    <property type="entry name" value="Zinc finger protein"/>
    <property type="match status" value="1"/>
</dbReference>
<dbReference type="Ensembl" id="ENSATET00000042162.2">
    <property type="protein sequence ID" value="ENSATEP00000049540.1"/>
    <property type="gene ID" value="ENSATEG00000025620.2"/>
</dbReference>
<dbReference type="AlphaFoldDB" id="A0A7N6AM35"/>
<keyword evidence="1" id="KW-0479">Metal-binding</keyword>
<protein>
    <recommendedName>
        <fullName evidence="8">C2H2-type domain-containing protein</fullName>
    </recommendedName>
</protein>
<dbReference type="GO" id="GO:0005634">
    <property type="term" value="C:nucleus"/>
    <property type="evidence" value="ECO:0007669"/>
    <property type="project" value="TreeGrafter"/>
</dbReference>
<dbReference type="Gene3D" id="3.30.160.60">
    <property type="entry name" value="Classic Zinc Finger"/>
    <property type="match status" value="1"/>
</dbReference>
<evidence type="ECO:0000256" key="2">
    <source>
        <dbReference type="ARBA" id="ARBA00022737"/>
    </source>
</evidence>
<dbReference type="OrthoDB" id="8723976at2759"/>
<reference evidence="9" key="1">
    <citation type="submission" date="2021-04" db="EMBL/GenBank/DDBJ databases">
        <authorList>
            <consortium name="Wellcome Sanger Institute Data Sharing"/>
        </authorList>
    </citation>
    <scope>NUCLEOTIDE SEQUENCE [LARGE SCALE GENOMIC DNA]</scope>
</reference>
<accession>A0A7N6AM35</accession>
<dbReference type="PANTHER" id="PTHR24393">
    <property type="entry name" value="ZINC FINGER PROTEIN"/>
    <property type="match status" value="1"/>
</dbReference>
<dbReference type="GeneID" id="113151762"/>
<dbReference type="PROSITE" id="PS50157">
    <property type="entry name" value="ZINC_FINGER_C2H2_2"/>
    <property type="match status" value="2"/>
</dbReference>
<dbReference type="GO" id="GO:0008270">
    <property type="term" value="F:zinc ion binding"/>
    <property type="evidence" value="ECO:0007669"/>
    <property type="project" value="UniProtKB-KW"/>
</dbReference>
<evidence type="ECO:0000256" key="3">
    <source>
        <dbReference type="ARBA" id="ARBA00022771"/>
    </source>
</evidence>
<dbReference type="PROSITE" id="PS00028">
    <property type="entry name" value="ZINC_FINGER_C2H2_1"/>
    <property type="match status" value="2"/>
</dbReference>
<name>A0A7N6AM35_ANATE</name>
<feature type="domain" description="C2H2-type" evidence="8">
    <location>
        <begin position="225"/>
        <end position="252"/>
    </location>
</feature>
<keyword evidence="5" id="KW-0539">Nucleus</keyword>
<dbReference type="GO" id="GO:0000978">
    <property type="term" value="F:RNA polymerase II cis-regulatory region sequence-specific DNA binding"/>
    <property type="evidence" value="ECO:0007669"/>
    <property type="project" value="TreeGrafter"/>
</dbReference>
<dbReference type="InterPro" id="IPR013087">
    <property type="entry name" value="Znf_C2H2_type"/>
</dbReference>
<evidence type="ECO:0000259" key="8">
    <source>
        <dbReference type="PROSITE" id="PS50157"/>
    </source>
</evidence>
<reference evidence="9" key="2">
    <citation type="submission" date="2025-08" db="UniProtKB">
        <authorList>
            <consortium name="Ensembl"/>
        </authorList>
    </citation>
    <scope>IDENTIFICATION</scope>
</reference>
<feature type="domain" description="C2H2-type" evidence="8">
    <location>
        <begin position="174"/>
        <end position="201"/>
    </location>
</feature>
<evidence type="ECO:0000256" key="1">
    <source>
        <dbReference type="ARBA" id="ARBA00022723"/>
    </source>
</evidence>
<keyword evidence="10" id="KW-1185">Reference proteome</keyword>
<evidence type="ECO:0000256" key="6">
    <source>
        <dbReference type="PROSITE-ProRule" id="PRU00042"/>
    </source>
</evidence>
<dbReference type="PANTHER" id="PTHR24393:SF34">
    <property type="entry name" value="PR_SET DOMAIN 13"/>
    <property type="match status" value="1"/>
</dbReference>
<evidence type="ECO:0000256" key="4">
    <source>
        <dbReference type="ARBA" id="ARBA00022833"/>
    </source>
</evidence>
<dbReference type="InterPro" id="IPR036236">
    <property type="entry name" value="Znf_C2H2_sf"/>
</dbReference>
<feature type="compositionally biased region" description="Basic and acidic residues" evidence="7">
    <location>
        <begin position="145"/>
        <end position="158"/>
    </location>
</feature>
<dbReference type="RefSeq" id="XP_026200469.1">
    <property type="nucleotide sequence ID" value="XM_026344684.1"/>
</dbReference>
<dbReference type="SUPFAM" id="SSF57667">
    <property type="entry name" value="beta-beta-alpha zinc fingers"/>
    <property type="match status" value="1"/>
</dbReference>
<evidence type="ECO:0000256" key="5">
    <source>
        <dbReference type="ARBA" id="ARBA00023242"/>
    </source>
</evidence>
<dbReference type="SMART" id="SM00355">
    <property type="entry name" value="ZnF_C2H2"/>
    <property type="match status" value="2"/>
</dbReference>
<dbReference type="Proteomes" id="UP000265040">
    <property type="component" value="Chromosome 5"/>
</dbReference>
<evidence type="ECO:0000313" key="9">
    <source>
        <dbReference type="Ensembl" id="ENSATEP00000049540.1"/>
    </source>
</evidence>
<reference evidence="9" key="3">
    <citation type="submission" date="2025-09" db="UniProtKB">
        <authorList>
            <consortium name="Ensembl"/>
        </authorList>
    </citation>
    <scope>IDENTIFICATION</scope>
</reference>
<keyword evidence="3 6" id="KW-0863">Zinc-finger</keyword>
<dbReference type="InParanoid" id="A0A7N6AM35"/>
<feature type="region of interest" description="Disordered" evidence="7">
    <location>
        <begin position="66"/>
        <end position="92"/>
    </location>
</feature>
<evidence type="ECO:0000313" key="10">
    <source>
        <dbReference type="Proteomes" id="UP000265040"/>
    </source>
</evidence>
<dbReference type="GeneTree" id="ENSGT01150000287825"/>
<feature type="region of interest" description="Disordered" evidence="7">
    <location>
        <begin position="113"/>
        <end position="158"/>
    </location>
</feature>